<name>A0A0L0SVZ3_ALLM3</name>
<reference evidence="1 2" key="1">
    <citation type="submission" date="2009-11" db="EMBL/GenBank/DDBJ databases">
        <title>Annotation of Allomyces macrogynus ATCC 38327.</title>
        <authorList>
            <consortium name="The Broad Institute Genome Sequencing Platform"/>
            <person name="Russ C."/>
            <person name="Cuomo C."/>
            <person name="Burger G."/>
            <person name="Gray M.W."/>
            <person name="Holland P.W.H."/>
            <person name="King N."/>
            <person name="Lang F.B.F."/>
            <person name="Roger A.J."/>
            <person name="Ruiz-Trillo I."/>
            <person name="Young S.K."/>
            <person name="Zeng Q."/>
            <person name="Gargeya S."/>
            <person name="Fitzgerald M."/>
            <person name="Haas B."/>
            <person name="Abouelleil A."/>
            <person name="Alvarado L."/>
            <person name="Arachchi H.M."/>
            <person name="Berlin A."/>
            <person name="Chapman S.B."/>
            <person name="Gearin G."/>
            <person name="Goldberg J."/>
            <person name="Griggs A."/>
            <person name="Gujja S."/>
            <person name="Hansen M."/>
            <person name="Heiman D."/>
            <person name="Howarth C."/>
            <person name="Larimer J."/>
            <person name="Lui A."/>
            <person name="MacDonald P.J.P."/>
            <person name="McCowen C."/>
            <person name="Montmayeur A."/>
            <person name="Murphy C."/>
            <person name="Neiman D."/>
            <person name="Pearson M."/>
            <person name="Priest M."/>
            <person name="Roberts A."/>
            <person name="Saif S."/>
            <person name="Shea T."/>
            <person name="Sisk P."/>
            <person name="Stolte C."/>
            <person name="Sykes S."/>
            <person name="Wortman J."/>
            <person name="Nusbaum C."/>
            <person name="Birren B."/>
        </authorList>
    </citation>
    <scope>NUCLEOTIDE SEQUENCE [LARGE SCALE GENOMIC DNA]</scope>
    <source>
        <strain evidence="1 2">ATCC 38327</strain>
    </source>
</reference>
<proteinExistence type="predicted"/>
<evidence type="ECO:0000313" key="1">
    <source>
        <dbReference type="EMBL" id="KNE66687.1"/>
    </source>
</evidence>
<reference evidence="2" key="2">
    <citation type="submission" date="2009-11" db="EMBL/GenBank/DDBJ databases">
        <title>The Genome Sequence of Allomyces macrogynus strain ATCC 38327.</title>
        <authorList>
            <consortium name="The Broad Institute Genome Sequencing Platform"/>
            <person name="Russ C."/>
            <person name="Cuomo C."/>
            <person name="Shea T."/>
            <person name="Young S.K."/>
            <person name="Zeng Q."/>
            <person name="Koehrsen M."/>
            <person name="Haas B."/>
            <person name="Borodovsky M."/>
            <person name="Guigo R."/>
            <person name="Alvarado L."/>
            <person name="Berlin A."/>
            <person name="Borenstein D."/>
            <person name="Chen Z."/>
            <person name="Engels R."/>
            <person name="Freedman E."/>
            <person name="Gellesch M."/>
            <person name="Goldberg J."/>
            <person name="Griggs A."/>
            <person name="Gujja S."/>
            <person name="Heiman D."/>
            <person name="Hepburn T."/>
            <person name="Howarth C."/>
            <person name="Jen D."/>
            <person name="Larson L."/>
            <person name="Lewis B."/>
            <person name="Mehta T."/>
            <person name="Park D."/>
            <person name="Pearson M."/>
            <person name="Roberts A."/>
            <person name="Saif S."/>
            <person name="Shenoy N."/>
            <person name="Sisk P."/>
            <person name="Stolte C."/>
            <person name="Sykes S."/>
            <person name="Walk T."/>
            <person name="White J."/>
            <person name="Yandava C."/>
            <person name="Burger G."/>
            <person name="Gray M.W."/>
            <person name="Holland P.W.H."/>
            <person name="King N."/>
            <person name="Lang F.B.F."/>
            <person name="Roger A.J."/>
            <person name="Ruiz-Trillo I."/>
            <person name="Lander E."/>
            <person name="Nusbaum C."/>
        </authorList>
    </citation>
    <scope>NUCLEOTIDE SEQUENCE [LARGE SCALE GENOMIC DNA]</scope>
    <source>
        <strain evidence="2">ATCC 38327</strain>
    </source>
</reference>
<keyword evidence="2" id="KW-1185">Reference proteome</keyword>
<gene>
    <name evidence="1" type="ORF">AMAG_11187</name>
</gene>
<protein>
    <submittedName>
        <fullName evidence="1">Uncharacterized protein</fullName>
    </submittedName>
</protein>
<dbReference type="Proteomes" id="UP000054350">
    <property type="component" value="Unassembled WGS sequence"/>
</dbReference>
<dbReference type="AlphaFoldDB" id="A0A0L0SVZ3"/>
<dbReference type="VEuPathDB" id="FungiDB:AMAG_11187"/>
<sequence length="103" mass="10833">MDVHEYAGFRLHDKAHTCTSCSTSCSTSFTAENVARALVPDQGLSQAQAAPRATVLAGALQNPKALLFAPKVRGNLADLRTLLDSAVWAPLVAFAGGPDLGRR</sequence>
<dbReference type="EMBL" id="GG745351">
    <property type="protein sequence ID" value="KNE66687.1"/>
    <property type="molecule type" value="Genomic_DNA"/>
</dbReference>
<organism evidence="1 2">
    <name type="scientific">Allomyces macrogynus (strain ATCC 38327)</name>
    <name type="common">Allomyces javanicus var. macrogynus</name>
    <dbReference type="NCBI Taxonomy" id="578462"/>
    <lineage>
        <taxon>Eukaryota</taxon>
        <taxon>Fungi</taxon>
        <taxon>Fungi incertae sedis</taxon>
        <taxon>Blastocladiomycota</taxon>
        <taxon>Blastocladiomycetes</taxon>
        <taxon>Blastocladiales</taxon>
        <taxon>Blastocladiaceae</taxon>
        <taxon>Allomyces</taxon>
    </lineage>
</organism>
<accession>A0A0L0SVZ3</accession>
<evidence type="ECO:0000313" key="2">
    <source>
        <dbReference type="Proteomes" id="UP000054350"/>
    </source>
</evidence>